<reference evidence="4" key="3">
    <citation type="submission" date="2020-12" db="UniProtKB">
        <authorList>
            <consortium name="WormBaseParasite"/>
        </authorList>
    </citation>
    <scope>IDENTIFICATION</scope>
    <source>
        <strain evidence="4">MHco3</strain>
    </source>
</reference>
<feature type="signal peptide" evidence="1">
    <location>
        <begin position="1"/>
        <end position="16"/>
    </location>
</feature>
<evidence type="ECO:0000313" key="3">
    <source>
        <dbReference type="Proteomes" id="UP000025227"/>
    </source>
</evidence>
<gene>
    <name evidence="2" type="ORF">HCOI_00950600</name>
</gene>
<dbReference type="OrthoDB" id="10305769at2759"/>
<proteinExistence type="predicted"/>
<reference evidence="2" key="1">
    <citation type="submission" date="2013-03" db="EMBL/GenBank/DDBJ databases">
        <authorList>
            <person name="Aslett M."/>
        </authorList>
    </citation>
    <scope>NUCLEOTIDE SEQUENCE [LARGE SCALE GENOMIC DNA]</scope>
    <source>
        <strain evidence="2">ISE/inbred ISE</strain>
    </source>
</reference>
<dbReference type="AlphaFoldDB" id="W6NQI8"/>
<evidence type="ECO:0000256" key="1">
    <source>
        <dbReference type="SAM" id="SignalP"/>
    </source>
</evidence>
<evidence type="ECO:0000313" key="2">
    <source>
        <dbReference type="EMBL" id="CDL94472.1"/>
    </source>
</evidence>
<evidence type="ECO:0000313" key="4">
    <source>
        <dbReference type="WBParaSite" id="HCON_00117010-00001"/>
    </source>
</evidence>
<dbReference type="OMA" id="MSQFEAG"/>
<reference evidence="2" key="2">
    <citation type="submission" date="2013-05" db="EMBL/GenBank/DDBJ databases">
        <title>The genome and transcriptome of Haemonchus contortus: a key model parasite for drug and vaccine discovery.</title>
        <authorList>
            <person name="Laing R."/>
            <person name="Kikuchi T."/>
            <person name="Martinelli A."/>
            <person name="Tsai I.J."/>
            <person name="Beech R.N."/>
            <person name="Redman E."/>
            <person name="Holroyd N."/>
            <person name="Bartley D.J."/>
            <person name="Beasley H."/>
            <person name="Britton C."/>
            <person name="Curran D."/>
            <person name="Devaney E."/>
            <person name="Gilabert A."/>
            <person name="Jackson F."/>
            <person name="Hunt M."/>
            <person name="Johnston S."/>
            <person name="Kryukov I."/>
            <person name="Li K."/>
            <person name="Morrison A.A."/>
            <person name="Reid A.J."/>
            <person name="Sargison N."/>
            <person name="Saunders G."/>
            <person name="Wasmuth J.D."/>
            <person name="Wolstenholme A."/>
            <person name="Berriman M."/>
            <person name="Gilleard J.S."/>
            <person name="Cotton J.A."/>
        </authorList>
    </citation>
    <scope>NUCLEOTIDE SEQUENCE [LARGE SCALE GENOMIC DNA]</scope>
    <source>
        <strain evidence="2">ISE/inbred ISE</strain>
    </source>
</reference>
<accession>W6NQI8</accession>
<dbReference type="EMBL" id="CAVP010058339">
    <property type="protein sequence ID" value="CDL94472.1"/>
    <property type="molecule type" value="Genomic_DNA"/>
</dbReference>
<protein>
    <submittedName>
        <fullName evidence="2 4">Uncharacterized protein</fullName>
    </submittedName>
</protein>
<name>W6NQI8_HAECO</name>
<feature type="chain" id="PRO_5044739908" evidence="1">
    <location>
        <begin position="17"/>
        <end position="154"/>
    </location>
</feature>
<keyword evidence="3" id="KW-1185">Reference proteome</keyword>
<sequence length="154" mass="16959">MLRIFLCFAISVAILADDVDVQAKAKQLEEDFKSNMTPDQKKAKFNEFLASLGGDYKEKFDSMMNDLKAKLASSSNEKVKTLGNKLMSQFEAGAFFGGMENARATIAKEVADAQLSDADKTEMKAIKEEFGQKVHQLFKGVLPFRGHATPATPV</sequence>
<dbReference type="WBParaSite" id="HCON_00117010-00001">
    <property type="protein sequence ID" value="HCON_00117010-00001"/>
    <property type="gene ID" value="HCON_00117010"/>
</dbReference>
<dbReference type="Proteomes" id="UP000025227">
    <property type="component" value="Unplaced"/>
</dbReference>
<organism evidence="2">
    <name type="scientific">Haemonchus contortus</name>
    <name type="common">Barber pole worm</name>
    <dbReference type="NCBI Taxonomy" id="6289"/>
    <lineage>
        <taxon>Eukaryota</taxon>
        <taxon>Metazoa</taxon>
        <taxon>Ecdysozoa</taxon>
        <taxon>Nematoda</taxon>
        <taxon>Chromadorea</taxon>
        <taxon>Rhabditida</taxon>
        <taxon>Rhabditina</taxon>
        <taxon>Rhabditomorpha</taxon>
        <taxon>Strongyloidea</taxon>
        <taxon>Trichostrongylidae</taxon>
        <taxon>Haemonchus</taxon>
    </lineage>
</organism>
<keyword evidence="1" id="KW-0732">Signal</keyword>